<keyword evidence="1" id="KW-0812">Transmembrane</keyword>
<accession>A0A9W8NYC1</accession>
<gene>
    <name evidence="2" type="ORF">DFH05DRAFT_1304220</name>
</gene>
<dbReference type="EMBL" id="JANVFU010000009">
    <property type="protein sequence ID" value="KAJ3743269.1"/>
    <property type="molecule type" value="Genomic_DNA"/>
</dbReference>
<feature type="transmembrane region" description="Helical" evidence="1">
    <location>
        <begin position="62"/>
        <end position="80"/>
    </location>
</feature>
<proteinExistence type="predicted"/>
<organism evidence="2 3">
    <name type="scientific">Lentinula detonsa</name>
    <dbReference type="NCBI Taxonomy" id="2804962"/>
    <lineage>
        <taxon>Eukaryota</taxon>
        <taxon>Fungi</taxon>
        <taxon>Dikarya</taxon>
        <taxon>Basidiomycota</taxon>
        <taxon>Agaricomycotina</taxon>
        <taxon>Agaricomycetes</taxon>
        <taxon>Agaricomycetidae</taxon>
        <taxon>Agaricales</taxon>
        <taxon>Marasmiineae</taxon>
        <taxon>Omphalotaceae</taxon>
        <taxon>Lentinula</taxon>
    </lineage>
</organism>
<reference evidence="2 3" key="1">
    <citation type="journal article" date="2023" name="Proc. Natl. Acad. Sci. U.S.A.">
        <title>A global phylogenomic analysis of the shiitake genus Lentinula.</title>
        <authorList>
            <person name="Sierra-Patev S."/>
            <person name="Min B."/>
            <person name="Naranjo-Ortiz M."/>
            <person name="Looney B."/>
            <person name="Konkel Z."/>
            <person name="Slot J.C."/>
            <person name="Sakamoto Y."/>
            <person name="Steenwyk J.L."/>
            <person name="Rokas A."/>
            <person name="Carro J."/>
            <person name="Camarero S."/>
            <person name="Ferreira P."/>
            <person name="Molpeceres G."/>
            <person name="Ruiz-Duenas F.J."/>
            <person name="Serrano A."/>
            <person name="Henrissat B."/>
            <person name="Drula E."/>
            <person name="Hughes K.W."/>
            <person name="Mata J.L."/>
            <person name="Ishikawa N.K."/>
            <person name="Vargas-Isla R."/>
            <person name="Ushijima S."/>
            <person name="Smith C.A."/>
            <person name="Donoghue J."/>
            <person name="Ahrendt S."/>
            <person name="Andreopoulos W."/>
            <person name="He G."/>
            <person name="LaButti K."/>
            <person name="Lipzen A."/>
            <person name="Ng V."/>
            <person name="Riley R."/>
            <person name="Sandor L."/>
            <person name="Barry K."/>
            <person name="Martinez A.T."/>
            <person name="Xiao Y."/>
            <person name="Gibbons J.G."/>
            <person name="Terashima K."/>
            <person name="Grigoriev I.V."/>
            <person name="Hibbett D."/>
        </authorList>
    </citation>
    <scope>NUCLEOTIDE SEQUENCE [LARGE SCALE GENOMIC DNA]</scope>
    <source>
        <strain evidence="2 3">TFB7810</strain>
    </source>
</reference>
<dbReference type="AlphaFoldDB" id="A0A9W8NYC1"/>
<evidence type="ECO:0000313" key="3">
    <source>
        <dbReference type="Proteomes" id="UP001142393"/>
    </source>
</evidence>
<dbReference type="Proteomes" id="UP001142393">
    <property type="component" value="Unassembled WGS sequence"/>
</dbReference>
<sequence length="96" mass="11188">MLAGKAPTWRTSKRNRSRKFKTTTWQRKLERANLLCTVVSLTILHGVSYSLGQLSVLKKCIAAFLSIYFLRTFIVLFTYFSRPFSCTFNLLLRTFL</sequence>
<keyword evidence="1" id="KW-1133">Transmembrane helix</keyword>
<keyword evidence="3" id="KW-1185">Reference proteome</keyword>
<evidence type="ECO:0000256" key="1">
    <source>
        <dbReference type="SAM" id="Phobius"/>
    </source>
</evidence>
<name>A0A9W8NYC1_9AGAR</name>
<keyword evidence="1" id="KW-0472">Membrane</keyword>
<protein>
    <submittedName>
        <fullName evidence="2">Uncharacterized protein</fullName>
    </submittedName>
</protein>
<evidence type="ECO:0000313" key="2">
    <source>
        <dbReference type="EMBL" id="KAJ3743269.1"/>
    </source>
</evidence>
<comment type="caution">
    <text evidence="2">The sequence shown here is derived from an EMBL/GenBank/DDBJ whole genome shotgun (WGS) entry which is preliminary data.</text>
</comment>